<dbReference type="KEGG" id="gom:D7316_02727"/>
<proteinExistence type="predicted"/>
<dbReference type="OrthoDB" id="4377076at2"/>
<gene>
    <name evidence="2" type="primary">hbhA_2</name>
    <name evidence="2" type="ORF">D7316_02727</name>
</gene>
<feature type="compositionally biased region" description="Low complexity" evidence="1">
    <location>
        <begin position="240"/>
        <end position="249"/>
    </location>
</feature>
<evidence type="ECO:0000256" key="1">
    <source>
        <dbReference type="SAM" id="MobiDB-lite"/>
    </source>
</evidence>
<evidence type="ECO:0000313" key="2">
    <source>
        <dbReference type="EMBL" id="AZG46126.1"/>
    </source>
</evidence>
<organism evidence="2 3">
    <name type="scientific">Gordonia insulae</name>
    <dbReference type="NCBI Taxonomy" id="2420509"/>
    <lineage>
        <taxon>Bacteria</taxon>
        <taxon>Bacillati</taxon>
        <taxon>Actinomycetota</taxon>
        <taxon>Actinomycetes</taxon>
        <taxon>Mycobacteriales</taxon>
        <taxon>Gordoniaceae</taxon>
        <taxon>Gordonia</taxon>
    </lineage>
</organism>
<evidence type="ECO:0000313" key="3">
    <source>
        <dbReference type="Proteomes" id="UP000271469"/>
    </source>
</evidence>
<dbReference type="EMBL" id="CP033972">
    <property type="protein sequence ID" value="AZG46126.1"/>
    <property type="molecule type" value="Genomic_DNA"/>
</dbReference>
<sequence>MSESTRTLANPIYAAVGAGDYVVAQFNDIVAQLRERTETVSETAQTRIEETRSAAEARLEKAVEDAKSTFEDTKTRFNTLPEDVPAGIEELRGKLTSDELRKAAESYLDSATEFYNSLAERGEETVERLRQQPLVQENLDRAEKVYNDAVDLTEDTLGVVSSQTRTVGERAAKLAGRVSGKVEDVAIDATDAIEDAASDAASAIEDAGQSFKAQTADAADEISGAAGTVEGKARTANSSPAKKVAAAKKAPAKKAPAKKAPAKKATS</sequence>
<dbReference type="Proteomes" id="UP000271469">
    <property type="component" value="Chromosome"/>
</dbReference>
<dbReference type="AlphaFoldDB" id="A0A3G8JM29"/>
<keyword evidence="3" id="KW-1185">Reference proteome</keyword>
<dbReference type="RefSeq" id="WP_124708688.1">
    <property type="nucleotide sequence ID" value="NZ_CP033972.1"/>
</dbReference>
<feature type="region of interest" description="Disordered" evidence="1">
    <location>
        <begin position="226"/>
        <end position="267"/>
    </location>
</feature>
<accession>A0A3G8JM29</accession>
<name>A0A3G8JM29_9ACTN</name>
<reference evidence="2 3" key="1">
    <citation type="submission" date="2018-11" db="EMBL/GenBank/DDBJ databases">
        <title>Gordonia insulae sp. nov., isolated from an island soil.</title>
        <authorList>
            <person name="Kim Y.S."/>
            <person name="Kim S.B."/>
        </authorList>
    </citation>
    <scope>NUCLEOTIDE SEQUENCE [LARGE SCALE GENOMIC DNA]</scope>
    <source>
        <strain evidence="2 3">MMS17-SY073</strain>
    </source>
</reference>
<protein>
    <submittedName>
        <fullName evidence="2">Heparin-binding hemagglutinin</fullName>
    </submittedName>
</protein>
<dbReference type="Gene3D" id="1.20.120.20">
    <property type="entry name" value="Apolipoprotein"/>
    <property type="match status" value="1"/>
</dbReference>
<feature type="compositionally biased region" description="Basic residues" evidence="1">
    <location>
        <begin position="250"/>
        <end position="267"/>
    </location>
</feature>